<dbReference type="InterPro" id="IPR016030">
    <property type="entry name" value="CblAdoTrfase-like"/>
</dbReference>
<organism evidence="8 9">
    <name type="scientific">Bacteroides nordii</name>
    <dbReference type="NCBI Taxonomy" id="291645"/>
    <lineage>
        <taxon>Bacteria</taxon>
        <taxon>Pseudomonadati</taxon>
        <taxon>Bacteroidota</taxon>
        <taxon>Bacteroidia</taxon>
        <taxon>Bacteroidales</taxon>
        <taxon>Bacteroidaceae</taxon>
        <taxon>Bacteroides</taxon>
    </lineage>
</organism>
<evidence type="ECO:0000259" key="7">
    <source>
        <dbReference type="Pfam" id="PF01923"/>
    </source>
</evidence>
<keyword evidence="5 6" id="KW-0067">ATP-binding</keyword>
<dbReference type="Pfam" id="PF01923">
    <property type="entry name" value="Cob_adeno_trans"/>
    <property type="match status" value="1"/>
</dbReference>
<comment type="pathway">
    <text evidence="6">Cofactor biosynthesis; adenosylcobalamin biosynthesis; adenosylcobalamin from cob(II)yrinate a,c-diamide: step 2/7.</text>
</comment>
<dbReference type="GO" id="GO:0009236">
    <property type="term" value="P:cobalamin biosynthetic process"/>
    <property type="evidence" value="ECO:0007669"/>
    <property type="project" value="UniProtKB-UniRule"/>
</dbReference>
<comment type="catalytic activity">
    <reaction evidence="6">
        <text>2 cob(II)alamin + reduced [electron-transfer flavoprotein] + 2 ATP = 2 adenosylcob(III)alamin + 2 triphosphate + oxidized [electron-transfer flavoprotein] + 3 H(+)</text>
        <dbReference type="Rhea" id="RHEA:28671"/>
        <dbReference type="Rhea" id="RHEA-COMP:10685"/>
        <dbReference type="Rhea" id="RHEA-COMP:10686"/>
        <dbReference type="ChEBI" id="CHEBI:15378"/>
        <dbReference type="ChEBI" id="CHEBI:16304"/>
        <dbReference type="ChEBI" id="CHEBI:18036"/>
        <dbReference type="ChEBI" id="CHEBI:18408"/>
        <dbReference type="ChEBI" id="CHEBI:30616"/>
        <dbReference type="ChEBI" id="CHEBI:57692"/>
        <dbReference type="ChEBI" id="CHEBI:58307"/>
        <dbReference type="EC" id="2.5.1.17"/>
    </reaction>
</comment>
<dbReference type="EC" id="2.5.1.17" evidence="6"/>
<dbReference type="GO" id="GO:0008817">
    <property type="term" value="F:corrinoid adenosyltransferase activity"/>
    <property type="evidence" value="ECO:0007669"/>
    <property type="project" value="UniProtKB-UniRule"/>
</dbReference>
<dbReference type="Gene3D" id="1.20.1200.10">
    <property type="entry name" value="Cobalamin adenosyltransferase-like"/>
    <property type="match status" value="1"/>
</dbReference>
<comment type="caution">
    <text evidence="8">The sequence shown here is derived from an EMBL/GenBank/DDBJ whole genome shotgun (WGS) entry which is preliminary data.</text>
</comment>
<dbReference type="AlphaFoldDB" id="A0A413VL04"/>
<dbReference type="SUPFAM" id="SSF89028">
    <property type="entry name" value="Cobalamin adenosyltransferase-like"/>
    <property type="match status" value="1"/>
</dbReference>
<protein>
    <recommendedName>
        <fullName evidence="6">Corrinoid adenosyltransferase</fullName>
        <ecNumber evidence="6">2.5.1.17</ecNumber>
    </recommendedName>
    <alternativeName>
        <fullName evidence="6">Cob(II)alamin adenosyltransferase</fullName>
    </alternativeName>
    <alternativeName>
        <fullName evidence="6">Cob(II)yrinic acid a,c-diamide adenosyltransferase</fullName>
    </alternativeName>
    <alternativeName>
        <fullName evidence="6">Cobinamide/cobalamin adenosyltransferase</fullName>
    </alternativeName>
</protein>
<dbReference type="PANTHER" id="PTHR12213:SF0">
    <property type="entry name" value="CORRINOID ADENOSYLTRANSFERASE MMAB"/>
    <property type="match status" value="1"/>
</dbReference>
<dbReference type="InterPro" id="IPR029499">
    <property type="entry name" value="PduO-typ"/>
</dbReference>
<comment type="catalytic activity">
    <reaction evidence="6">
        <text>2 cob(II)yrinate a,c diamide + reduced [electron-transfer flavoprotein] + 2 ATP = 2 adenosylcob(III)yrinate a,c-diamide + 2 triphosphate + oxidized [electron-transfer flavoprotein] + 3 H(+)</text>
        <dbReference type="Rhea" id="RHEA:11528"/>
        <dbReference type="Rhea" id="RHEA-COMP:10685"/>
        <dbReference type="Rhea" id="RHEA-COMP:10686"/>
        <dbReference type="ChEBI" id="CHEBI:15378"/>
        <dbReference type="ChEBI" id="CHEBI:18036"/>
        <dbReference type="ChEBI" id="CHEBI:30616"/>
        <dbReference type="ChEBI" id="CHEBI:57692"/>
        <dbReference type="ChEBI" id="CHEBI:58307"/>
        <dbReference type="ChEBI" id="CHEBI:58503"/>
        <dbReference type="ChEBI" id="CHEBI:58537"/>
        <dbReference type="EC" id="2.5.1.17"/>
    </reaction>
</comment>
<keyword evidence="6" id="KW-0169">Cobalamin biosynthesis</keyword>
<dbReference type="RefSeq" id="WP_002558132.1">
    <property type="nucleotide sequence ID" value="NZ_BMBN01000001.1"/>
</dbReference>
<dbReference type="FunFam" id="1.20.1200.10:FF:000001">
    <property type="entry name" value="Cob(I)yrinic acid a,c-diamide adenosyltransferase"/>
    <property type="match status" value="1"/>
</dbReference>
<name>A0A413VL04_9BACE</name>
<dbReference type="GO" id="GO:0005524">
    <property type="term" value="F:ATP binding"/>
    <property type="evidence" value="ECO:0007669"/>
    <property type="project" value="UniProtKB-UniRule"/>
</dbReference>
<dbReference type="InterPro" id="IPR036451">
    <property type="entry name" value="CblAdoTrfase-like_sf"/>
</dbReference>
<comment type="similarity">
    <text evidence="1 6">Belongs to the Cob(I)alamin adenosyltransferase family.</text>
</comment>
<evidence type="ECO:0000256" key="2">
    <source>
        <dbReference type="ARBA" id="ARBA00011233"/>
    </source>
</evidence>
<reference evidence="8 9" key="1">
    <citation type="submission" date="2018-08" db="EMBL/GenBank/DDBJ databases">
        <title>A genome reference for cultivated species of the human gut microbiota.</title>
        <authorList>
            <person name="Zou Y."/>
            <person name="Xue W."/>
            <person name="Luo G."/>
        </authorList>
    </citation>
    <scope>NUCLEOTIDE SEQUENCE [LARGE SCALE GENOMIC DNA]</scope>
    <source>
        <strain evidence="8 9">AM40-30BH</strain>
    </source>
</reference>
<keyword evidence="4 6" id="KW-0547">Nucleotide-binding</keyword>
<dbReference type="NCBIfam" id="TIGR00636">
    <property type="entry name" value="PduO_Nterm"/>
    <property type="match status" value="1"/>
</dbReference>
<feature type="domain" description="Cobalamin adenosyltransferase-like" evidence="7">
    <location>
        <begin position="6"/>
        <end position="170"/>
    </location>
</feature>
<evidence type="ECO:0000256" key="5">
    <source>
        <dbReference type="ARBA" id="ARBA00022840"/>
    </source>
</evidence>
<evidence type="ECO:0000256" key="6">
    <source>
        <dbReference type="RuleBase" id="RU366026"/>
    </source>
</evidence>
<accession>A0A413VL04</accession>
<evidence type="ECO:0000256" key="3">
    <source>
        <dbReference type="ARBA" id="ARBA00022679"/>
    </source>
</evidence>
<gene>
    <name evidence="8" type="ORF">DW888_13515</name>
</gene>
<proteinExistence type="inferred from homology"/>
<evidence type="ECO:0000256" key="4">
    <source>
        <dbReference type="ARBA" id="ARBA00022741"/>
    </source>
</evidence>
<comment type="subunit">
    <text evidence="2">Homotrimer.</text>
</comment>
<dbReference type="EMBL" id="QSGO01000010">
    <property type="protein sequence ID" value="RHB34212.1"/>
    <property type="molecule type" value="Genomic_DNA"/>
</dbReference>
<dbReference type="UniPathway" id="UPA00148">
    <property type="reaction ID" value="UER00233"/>
</dbReference>
<evidence type="ECO:0000313" key="8">
    <source>
        <dbReference type="EMBL" id="RHB34212.1"/>
    </source>
</evidence>
<evidence type="ECO:0000256" key="1">
    <source>
        <dbReference type="ARBA" id="ARBA00007487"/>
    </source>
</evidence>
<dbReference type="Proteomes" id="UP000284379">
    <property type="component" value="Unassembled WGS sequence"/>
</dbReference>
<dbReference type="PANTHER" id="PTHR12213">
    <property type="entry name" value="CORRINOID ADENOSYLTRANSFERASE"/>
    <property type="match status" value="1"/>
</dbReference>
<keyword evidence="3 6" id="KW-0808">Transferase</keyword>
<sequence>MKKSLVYTKTGDLGTTGLIGGTRVPKTHIRLEAYGTIDELNSNIGLLITYLNDERDRTFLQKVQNKLFAVGSHLATDQEKVQLNKVSIIIPDDVEQIEHEIDAADEILPPLHSFVLPGGATGAAVAHICRTVCRRAERRILALSETCTISSDLLAYVNRLSDYFFVLSRKINFNEGKEEIFWNNSCK</sequence>
<evidence type="ECO:0000313" key="9">
    <source>
        <dbReference type="Proteomes" id="UP000284379"/>
    </source>
</evidence>